<keyword evidence="2" id="KW-0813">Transport</keyword>
<dbReference type="InterPro" id="IPR003593">
    <property type="entry name" value="AAA+_ATPase"/>
</dbReference>
<dbReference type="EMBL" id="SPKJ01000016">
    <property type="protein sequence ID" value="MYZ47531.1"/>
    <property type="molecule type" value="Genomic_DNA"/>
</dbReference>
<comment type="subcellular location">
    <subcellularLocation>
        <location evidence="1">Cell membrane</location>
        <topology evidence="1">Multi-pass membrane protein</topology>
    </subcellularLocation>
</comment>
<dbReference type="InterPro" id="IPR011527">
    <property type="entry name" value="ABC1_TM_dom"/>
</dbReference>
<accession>A0A964T2Y8</accession>
<protein>
    <submittedName>
        <fullName evidence="12">ABC transporter ATP-binding protein/permease</fullName>
    </submittedName>
</protein>
<evidence type="ECO:0000256" key="8">
    <source>
        <dbReference type="SAM" id="MobiDB-lite"/>
    </source>
</evidence>
<feature type="domain" description="ABC transporter" evidence="10">
    <location>
        <begin position="383"/>
        <end position="608"/>
    </location>
</feature>
<dbReference type="OrthoDB" id="9810134at2"/>
<dbReference type="Gene3D" id="3.40.50.300">
    <property type="entry name" value="P-loop containing nucleotide triphosphate hydrolases"/>
    <property type="match status" value="1"/>
</dbReference>
<feature type="region of interest" description="Disordered" evidence="8">
    <location>
        <begin position="582"/>
        <end position="616"/>
    </location>
</feature>
<feature type="transmembrane region" description="Helical" evidence="9">
    <location>
        <begin position="85"/>
        <end position="105"/>
    </location>
</feature>
<dbReference type="SUPFAM" id="SSF90123">
    <property type="entry name" value="ABC transporter transmembrane region"/>
    <property type="match status" value="1"/>
</dbReference>
<keyword evidence="13" id="KW-1185">Reference proteome</keyword>
<evidence type="ECO:0000256" key="1">
    <source>
        <dbReference type="ARBA" id="ARBA00004651"/>
    </source>
</evidence>
<dbReference type="GO" id="GO:0140359">
    <property type="term" value="F:ABC-type transporter activity"/>
    <property type="evidence" value="ECO:0007669"/>
    <property type="project" value="InterPro"/>
</dbReference>
<evidence type="ECO:0000256" key="7">
    <source>
        <dbReference type="ARBA" id="ARBA00023136"/>
    </source>
</evidence>
<keyword evidence="4" id="KW-0547">Nucleotide-binding</keyword>
<keyword evidence="6 9" id="KW-1133">Transmembrane helix</keyword>
<dbReference type="AlphaFoldDB" id="A0A964T2Y8"/>
<name>A0A964T2Y8_9HYPH</name>
<dbReference type="SMART" id="SM00382">
    <property type="entry name" value="AAA"/>
    <property type="match status" value="1"/>
</dbReference>
<feature type="transmembrane region" description="Helical" evidence="9">
    <location>
        <begin position="201"/>
        <end position="221"/>
    </location>
</feature>
<dbReference type="Proteomes" id="UP000773614">
    <property type="component" value="Unassembled WGS sequence"/>
</dbReference>
<keyword evidence="5 12" id="KW-0067">ATP-binding</keyword>
<evidence type="ECO:0000256" key="3">
    <source>
        <dbReference type="ARBA" id="ARBA00022692"/>
    </source>
</evidence>
<dbReference type="PANTHER" id="PTHR11384">
    <property type="entry name" value="ATP-BINDING CASSETTE, SUB-FAMILY D MEMBER"/>
    <property type="match status" value="1"/>
</dbReference>
<keyword evidence="7 9" id="KW-0472">Membrane</keyword>
<evidence type="ECO:0000256" key="5">
    <source>
        <dbReference type="ARBA" id="ARBA00022840"/>
    </source>
</evidence>
<dbReference type="PROSITE" id="PS50893">
    <property type="entry name" value="ABC_TRANSPORTER_2"/>
    <property type="match status" value="1"/>
</dbReference>
<comment type="caution">
    <text evidence="12">The sequence shown here is derived from an EMBL/GenBank/DDBJ whole genome shotgun (WGS) entry which is preliminary data.</text>
</comment>
<dbReference type="InterPro" id="IPR050835">
    <property type="entry name" value="ABC_transporter_sub-D"/>
</dbReference>
<dbReference type="PROSITE" id="PS50929">
    <property type="entry name" value="ABC_TM1F"/>
    <property type="match status" value="1"/>
</dbReference>
<evidence type="ECO:0000256" key="6">
    <source>
        <dbReference type="ARBA" id="ARBA00022989"/>
    </source>
</evidence>
<dbReference type="InterPro" id="IPR027417">
    <property type="entry name" value="P-loop_NTPase"/>
</dbReference>
<dbReference type="RefSeq" id="WP_161139878.1">
    <property type="nucleotide sequence ID" value="NZ_SPKJ01000016.1"/>
</dbReference>
<feature type="transmembrane region" description="Helical" evidence="9">
    <location>
        <begin position="162"/>
        <end position="181"/>
    </location>
</feature>
<proteinExistence type="predicted"/>
<dbReference type="GO" id="GO:0016887">
    <property type="term" value="F:ATP hydrolysis activity"/>
    <property type="evidence" value="ECO:0007669"/>
    <property type="project" value="InterPro"/>
</dbReference>
<evidence type="ECO:0000313" key="12">
    <source>
        <dbReference type="EMBL" id="MYZ47531.1"/>
    </source>
</evidence>
<evidence type="ECO:0000313" key="13">
    <source>
        <dbReference type="Proteomes" id="UP000773614"/>
    </source>
</evidence>
<dbReference type="PANTHER" id="PTHR11384:SF59">
    <property type="entry name" value="LYSOSOMAL COBALAMIN TRANSPORTER ABCD4"/>
    <property type="match status" value="1"/>
</dbReference>
<dbReference type="Pfam" id="PF00005">
    <property type="entry name" value="ABC_tran"/>
    <property type="match status" value="1"/>
</dbReference>
<feature type="domain" description="ABC transmembrane type-1" evidence="11">
    <location>
        <begin position="46"/>
        <end position="345"/>
    </location>
</feature>
<evidence type="ECO:0000256" key="4">
    <source>
        <dbReference type="ARBA" id="ARBA00022741"/>
    </source>
</evidence>
<dbReference type="GO" id="GO:0005524">
    <property type="term" value="F:ATP binding"/>
    <property type="evidence" value="ECO:0007669"/>
    <property type="project" value="UniProtKB-KW"/>
</dbReference>
<organism evidence="12 13">
    <name type="scientific">Propylenella binzhouense</name>
    <dbReference type="NCBI Taxonomy" id="2555902"/>
    <lineage>
        <taxon>Bacteria</taxon>
        <taxon>Pseudomonadati</taxon>
        <taxon>Pseudomonadota</taxon>
        <taxon>Alphaproteobacteria</taxon>
        <taxon>Hyphomicrobiales</taxon>
        <taxon>Propylenellaceae</taxon>
        <taxon>Propylenella</taxon>
    </lineage>
</organism>
<evidence type="ECO:0000256" key="2">
    <source>
        <dbReference type="ARBA" id="ARBA00022448"/>
    </source>
</evidence>
<feature type="compositionally biased region" description="Pro residues" evidence="8">
    <location>
        <begin position="599"/>
        <end position="616"/>
    </location>
</feature>
<evidence type="ECO:0000259" key="11">
    <source>
        <dbReference type="PROSITE" id="PS50929"/>
    </source>
</evidence>
<evidence type="ECO:0000259" key="10">
    <source>
        <dbReference type="PROSITE" id="PS50893"/>
    </source>
</evidence>
<sequence>MTTDHDRAGAPASGPMPAGSPLAQIRRGLAILGRSAIRTRLAVLAIAIVAVVVANAAAQIALNAWYRPFYNALEQKDGGAFLDQLVVFAGIATVLLLLVVSQTWLHERLKIRLRQAVTEVLLDEWLKPKRPYQLALAGEIAVNPDQRIQEDVRHVAELSADLAVGLLQATLLLLTFVGVLWMLSAEIAFPFRGTTVTIPGYMVWCALLYAALGSGLSWLVGRPLVRLNAERYSREAEFRFAIVRASENAEGIGLNAAEAEERRRLGAELGSVLAISRRLAGALVRLTWVTSGYGWLAIVVPILVAAPGYFGGTLTFGGLMMVANAFSQVQQALRWFIDNLARIADWRATVFRVLAFDHALGGIAALGAGVERIRVTEQATETIRFDDLELALARDRSRLEERHVEIAPGEHVLVVGEPGAGKSTFVRAVAGLWPWGSGEVRLPSRGEIMFMPERPYLLPDSLRTVLAPPADPDRTGEDAMRRALECTGLGHLAGSLDRRARWDRELTLSEQQRLAVARMLLRKPRWVFLDEATSALDRDRRQLVLSLFQTELPGTAVVSTSRSGAGDAFFGRTLHLVRVPQPSPAIPEIGKEHRHPAAKSPPPAPGPLGLPGPALP</sequence>
<evidence type="ECO:0000256" key="9">
    <source>
        <dbReference type="SAM" id="Phobius"/>
    </source>
</evidence>
<keyword evidence="3 9" id="KW-0812">Transmembrane</keyword>
<dbReference type="InterPro" id="IPR003439">
    <property type="entry name" value="ABC_transporter-like_ATP-bd"/>
</dbReference>
<dbReference type="Gene3D" id="1.20.1560.10">
    <property type="entry name" value="ABC transporter type 1, transmembrane domain"/>
    <property type="match status" value="1"/>
</dbReference>
<dbReference type="SUPFAM" id="SSF52540">
    <property type="entry name" value="P-loop containing nucleoside triphosphate hydrolases"/>
    <property type="match status" value="1"/>
</dbReference>
<dbReference type="GO" id="GO:0005886">
    <property type="term" value="C:plasma membrane"/>
    <property type="evidence" value="ECO:0007669"/>
    <property type="project" value="UniProtKB-SubCell"/>
</dbReference>
<reference evidence="12" key="1">
    <citation type="submission" date="2019-03" db="EMBL/GenBank/DDBJ databases">
        <title>Afifella sp. nov., isolated from activated sludge.</title>
        <authorList>
            <person name="Li Q."/>
            <person name="Liu Y."/>
        </authorList>
    </citation>
    <scope>NUCLEOTIDE SEQUENCE</scope>
    <source>
        <strain evidence="12">L72</strain>
    </source>
</reference>
<feature type="transmembrane region" description="Helical" evidence="9">
    <location>
        <begin position="41"/>
        <end position="65"/>
    </location>
</feature>
<dbReference type="InterPro" id="IPR036640">
    <property type="entry name" value="ABC1_TM_sf"/>
</dbReference>
<dbReference type="Pfam" id="PF06472">
    <property type="entry name" value="ABC_membrane_2"/>
    <property type="match status" value="1"/>
</dbReference>
<gene>
    <name evidence="12" type="ORF">E4O86_07380</name>
</gene>